<feature type="region of interest" description="Disordered" evidence="5">
    <location>
        <begin position="482"/>
        <end position="520"/>
    </location>
</feature>
<dbReference type="PANTHER" id="PTHR22793:SF12">
    <property type="entry name" value="MYOCARDIN-RELATED TRANSCRIPTION FACTOR, ISOFORM H"/>
    <property type="match status" value="1"/>
</dbReference>
<keyword evidence="2" id="KW-0677">Repeat</keyword>
<feature type="compositionally biased region" description="Low complexity" evidence="5">
    <location>
        <begin position="1046"/>
        <end position="1076"/>
    </location>
</feature>
<evidence type="ECO:0000256" key="4">
    <source>
        <dbReference type="PROSITE-ProRule" id="PRU00401"/>
    </source>
</evidence>
<evidence type="ECO:0000313" key="6">
    <source>
        <dbReference type="EMBL" id="GMT07355.1"/>
    </source>
</evidence>
<evidence type="ECO:0000313" key="7">
    <source>
        <dbReference type="Proteomes" id="UP001432027"/>
    </source>
</evidence>
<evidence type="ECO:0000256" key="2">
    <source>
        <dbReference type="ARBA" id="ARBA00022737"/>
    </source>
</evidence>
<feature type="region of interest" description="Disordered" evidence="5">
    <location>
        <begin position="654"/>
        <end position="726"/>
    </location>
</feature>
<name>A0AAV5UJW4_9BILA</name>
<dbReference type="GO" id="GO:0045944">
    <property type="term" value="P:positive regulation of transcription by RNA polymerase II"/>
    <property type="evidence" value="ECO:0007669"/>
    <property type="project" value="TreeGrafter"/>
</dbReference>
<dbReference type="InterPro" id="IPR004018">
    <property type="entry name" value="RPEL_repeat"/>
</dbReference>
<feature type="compositionally biased region" description="Acidic residues" evidence="5">
    <location>
        <begin position="970"/>
        <end position="980"/>
    </location>
</feature>
<evidence type="ECO:0008006" key="8">
    <source>
        <dbReference type="Google" id="ProtNLM"/>
    </source>
</evidence>
<dbReference type="SMART" id="SM00707">
    <property type="entry name" value="RPEL"/>
    <property type="match status" value="2"/>
</dbReference>
<feature type="compositionally biased region" description="Basic and acidic residues" evidence="5">
    <location>
        <begin position="211"/>
        <end position="223"/>
    </location>
</feature>
<feature type="compositionally biased region" description="Low complexity" evidence="5">
    <location>
        <begin position="654"/>
        <end position="684"/>
    </location>
</feature>
<keyword evidence="7" id="KW-1185">Reference proteome</keyword>
<dbReference type="EMBL" id="BTSX01000006">
    <property type="protein sequence ID" value="GMT07355.1"/>
    <property type="molecule type" value="Genomic_DNA"/>
</dbReference>
<proteinExistence type="predicted"/>
<feature type="compositionally biased region" description="Polar residues" evidence="5">
    <location>
        <begin position="506"/>
        <end position="520"/>
    </location>
</feature>
<dbReference type="GO" id="GO:0005634">
    <property type="term" value="C:nucleus"/>
    <property type="evidence" value="ECO:0007669"/>
    <property type="project" value="UniProtKB-SubCell"/>
</dbReference>
<feature type="region of interest" description="Disordered" evidence="5">
    <location>
        <begin position="921"/>
        <end position="1077"/>
    </location>
</feature>
<accession>A0AAV5UJW4</accession>
<feature type="region of interest" description="Disordered" evidence="5">
    <location>
        <begin position="615"/>
        <end position="640"/>
    </location>
</feature>
<feature type="repeat" description="RPEL" evidence="4">
    <location>
        <begin position="143"/>
        <end position="168"/>
    </location>
</feature>
<feature type="region of interest" description="Disordered" evidence="5">
    <location>
        <begin position="1146"/>
        <end position="1188"/>
    </location>
</feature>
<dbReference type="Gene3D" id="6.10.150.10">
    <property type="match status" value="1"/>
</dbReference>
<keyword evidence="3" id="KW-0539">Nucleus</keyword>
<feature type="compositionally biased region" description="Polar residues" evidence="5">
    <location>
        <begin position="630"/>
        <end position="640"/>
    </location>
</feature>
<organism evidence="6 7">
    <name type="scientific">Pristionchus entomophagus</name>
    <dbReference type="NCBI Taxonomy" id="358040"/>
    <lineage>
        <taxon>Eukaryota</taxon>
        <taxon>Metazoa</taxon>
        <taxon>Ecdysozoa</taxon>
        <taxon>Nematoda</taxon>
        <taxon>Chromadorea</taxon>
        <taxon>Rhabditida</taxon>
        <taxon>Rhabditina</taxon>
        <taxon>Diplogasteromorpha</taxon>
        <taxon>Diplogasteroidea</taxon>
        <taxon>Neodiplogasteridae</taxon>
        <taxon>Pristionchus</taxon>
    </lineage>
</organism>
<dbReference type="GO" id="GO:0003713">
    <property type="term" value="F:transcription coactivator activity"/>
    <property type="evidence" value="ECO:0007669"/>
    <property type="project" value="TreeGrafter"/>
</dbReference>
<protein>
    <recommendedName>
        <fullName evidence="8">SAP domain-containing protein</fullName>
    </recommendedName>
</protein>
<feature type="repeat" description="RPEL" evidence="4">
    <location>
        <begin position="98"/>
        <end position="123"/>
    </location>
</feature>
<feature type="region of interest" description="Disordered" evidence="5">
    <location>
        <begin position="315"/>
        <end position="343"/>
    </location>
</feature>
<evidence type="ECO:0000256" key="3">
    <source>
        <dbReference type="ARBA" id="ARBA00023242"/>
    </source>
</evidence>
<gene>
    <name evidence="6" type="ORF">PENTCL1PPCAC_29529</name>
</gene>
<feature type="compositionally biased region" description="Low complexity" evidence="5">
    <location>
        <begin position="1345"/>
        <end position="1360"/>
    </location>
</feature>
<reference evidence="6" key="1">
    <citation type="submission" date="2023-10" db="EMBL/GenBank/DDBJ databases">
        <title>Genome assembly of Pristionchus species.</title>
        <authorList>
            <person name="Yoshida K."/>
            <person name="Sommer R.J."/>
        </authorList>
    </citation>
    <scope>NUCLEOTIDE SEQUENCE</scope>
    <source>
        <strain evidence="6">RS0144</strain>
    </source>
</reference>
<feature type="compositionally biased region" description="Basic and acidic residues" evidence="5">
    <location>
        <begin position="315"/>
        <end position="327"/>
    </location>
</feature>
<dbReference type="Proteomes" id="UP001432027">
    <property type="component" value="Unassembled WGS sequence"/>
</dbReference>
<feature type="region of interest" description="Disordered" evidence="5">
    <location>
        <begin position="184"/>
        <end position="288"/>
    </location>
</feature>
<comment type="caution">
    <text evidence="6">The sequence shown here is derived from an EMBL/GenBank/DDBJ whole genome shotgun (WGS) entry which is preliminary data.</text>
</comment>
<dbReference type="PROSITE" id="PS51073">
    <property type="entry name" value="RPEL"/>
    <property type="match status" value="2"/>
</dbReference>
<feature type="region of interest" description="Disordered" evidence="5">
    <location>
        <begin position="1344"/>
        <end position="1364"/>
    </location>
</feature>
<feature type="compositionally biased region" description="Basic and acidic residues" evidence="5">
    <location>
        <begin position="245"/>
        <end position="258"/>
    </location>
</feature>
<dbReference type="InterPro" id="IPR043451">
    <property type="entry name" value="Myocardin-like"/>
</dbReference>
<feature type="region of interest" description="Disordered" evidence="5">
    <location>
        <begin position="437"/>
        <end position="459"/>
    </location>
</feature>
<evidence type="ECO:0000256" key="1">
    <source>
        <dbReference type="ARBA" id="ARBA00004123"/>
    </source>
</evidence>
<comment type="subcellular location">
    <subcellularLocation>
        <location evidence="1">Nucleus</location>
    </subcellularLocation>
</comment>
<evidence type="ECO:0000256" key="5">
    <source>
        <dbReference type="SAM" id="MobiDB-lite"/>
    </source>
</evidence>
<sequence length="1406" mass="154422">MSTKIAPAPPPLIAAGPSSSLPRIAFLPNQQPVLLIPNSYTGKVTLPLRVSPNTERTFFVQPKVPIPTFASTQEDAIRGTREESGIAENLPSAQQRRDILKRKIQERPSKQYLIRKHILLTDPLVEPFVGEKTHQLRKQAVVSNLNRKLKARPGPLDLVTKKILQADAELEEAIKEGRLLFPSSRREVESPSPSIPQAPSPSVLLSTLRISKQESLREEEEARASQAYSTYPDQGMMMDSEEQEDQRGRKYGRVEARSQPHPYARMDPQQPSPSKGRLKGPDSKSGAEYTVIPDNFEAMMKQQELFIEWRTRPSEIESRSHQPHEDGGESDSGETIPYGDDDDSVTYRVFPELPAETPDSTQIIHSKHAPRSGIQQNFRGPIFSLSDIKKTDLMQECRLRGLKCGGDKTTIMMRLDAVKEEIITKFKEEQARLEVTLENSPQISSERALSNTSSSSSPSTIIEEMAFDGNGLARIDESISTRRHSLPSNNPHQGIARSLQPPTRHLSMSTGSHPPVSAATSTINSLSFSQASHLQNGQIERKIQMKTANGEIFYATLPSADDLPIPRDGKPIGCKIAIVNGKPVLQFQQPSGPIETGSVGAAGISDTLLFAQNGSGGQVTLGPQKERTRSNSLNRKPTFSGECNSISSLLRSNSSTTSLPVVVQRTSRTQSTSSTSSTASTRTVPSKSQLALPKEPVTRKPSKSPQQPPPREPSAQPQEAEEIDSSMPGLTDAEQVFAHVQAINKLLDRHGKQTLDAKSVLEHEQALRGQQRIIDQLQKELKKSCTALKMQQQLILSAKRAQSTEIAKMTNNKLKNIGEAWLFELNMKRLNKSNTNFFLTHEQQTAELQNMTEEVKKIQKQHINIQISEASDSAIKDITKFIGANPKTALLIVQLLKKYQNEKNQQATQPTQTFADIPPFEASRTPNSARAQPDPVTASDFAMMTKPGPSTRVEPEAHEQNGNNNVEAIVIDDDSQDEEKAEQPERIKLAAPPVRHRRKEPRGHSIQVDMEEIFRTVLDGSKKGNQPAHGSPSDSNNKQQMDHSPHSVSSIRSSTSMAGIGPSTSSSSPCSSSTPPEMALHQAIRHPSMHYSNGFPSRSVSDPLMEFHAVHAQPFESRPYVRDGVSVASDDNNPTDILMEAVESSGIVDDSSASSNGGGASSDEPMPSSSHSMLHMVSSSSHDGTTTLQMHLHHDDDDVLQLQGDEGAEQQMMGIGSGEMFEDILNDTSLFSDFDDAFQAGCELNLHDVDFDDLLDVLKADRHEKRSPDSKKTSYNGTEELNKILGPCWMNMQASTSHEHQMHPMQLDIPSSSLANSSFELNGSSFDAHSSSFDVNGAPFEDVFPPSSSHVGSSPSTSSLPFPPHSPMMITDMSWLNEEEVRAALSPKGAPFIHESGFDFSPSNIA</sequence>
<feature type="compositionally biased region" description="Low complexity" evidence="5">
    <location>
        <begin position="444"/>
        <end position="459"/>
    </location>
</feature>
<dbReference type="PANTHER" id="PTHR22793">
    <property type="entry name" value="MYOCARDIN-RELATED TRANSCRIPTION FACTOR-RELATED"/>
    <property type="match status" value="1"/>
</dbReference>